<feature type="transmembrane region" description="Helical" evidence="7">
    <location>
        <begin position="22"/>
        <end position="41"/>
    </location>
</feature>
<feature type="compositionally biased region" description="Basic and acidic residues" evidence="6">
    <location>
        <begin position="1132"/>
        <end position="1154"/>
    </location>
</feature>
<sequence>MSDIEKSQPGFPTYNRRIANPAPLGLLSFATTTWIVSLFLVQARHVYVTNLSLAMALAVGGLTQFLAGMWEFVTGNTFAATMFSMLGGFYLAVGAIYWPGSGISDAYAGTGEGNDALGVFFTAFFIFSVIMIVGSLRSSIAITTLWCSIFMTFLLVMIGAFREQEKVLKASGGFGILTAAVAYYCGAAGLWTKQGTSVRLAHLDLPPLVESNFNLFLPTTSPITDSNSSRNAREPPVLVIRPPAQPPFADKDWEPPSALGVCSPEGFHSEHSISQLRPYTPSPLVSPLAPSSVTSSTVATPSADPPAQPEVTQVLEQATEALLLHTQRSFESITSESVYSDPDTAPDVFDPSPADDDDDERPEPEKIPEIDLEPKAADAPPEPILSDPAVESLRVVRPLSPVASGLAASSISTISRDRKPTIRPSLLGFFSRWADKRSPGNKEQKDKPSGPVSSQGSAVRNDPTNGASAFTRLKNKSTERLTALLTAGEDVRPSSSSIRSSRFRIGSRRTNSESIRTTERVDSSVTQPVAQSVAQISPPSSPILEARALEVADPDIPAEGSSVHSSERGRAVESRSSARMYSKPLPVRSPSEEHIGGEPVLISTDIQSDTELESVLPGPAQQPNEESASRNLPTPPRSRSPSLFRKKLKEKRARTGSLRDLLKKSDSTKSKKQDRFTPPTPFIAWITQHTHRSPASEPPASEPPLPALPTPLATPHIFLPPENLSPVIETSPTDTSRILSLVWYPPELIRSPYASGISLSEHHDHANSPNPIAAPFDEYANSISSRIPGSSEPTNETASQSDPLYSLYLQSPIPGATSRIASLSSSTVHASTTSGRRSPAKLRRKQRPSNKTKASRIPPTSYSALSRKQSRSRQESTESVAGSSIGPVSSAPSRSLDTLLNSAWPEPPDHPVKSDGEEQAYHYLTETGADEDSDREDYLPSPTSIGGTSTHPATPKHSRARPRSRSPGDAIRDEHPLPGVIRGAIDDQSDWEPDSRVTSYLSASPSTTRSPASPGVKAPPVPPLPQHIAPRARQRTRSTGAARPIGIFDNLPFRPPSPVARHTSVTPTPPPRSSSGTSPARPTTRTASPSPTRASSTPRVPSPVPPIHIPSVAPVLRTPLPRRTTSYQSAESIRHVSERRDSIGEDRSIRDDGRSIAGPSYTKRRSPTQGRKDLYSTSRRDSGQYRRSRKDSNRSYRESIKSHRDSLTLRKDHLLVQRRDSIHSFRVRDSIISQHKDQFTSDNQIWSVPRNHRQRPTLCFEFPPTNEFWQFLNEYQGYINQGSTRGEDSERQPTNSDMAEYRSGSAGSGSSKSSRSKVDPVKDWHKVQPSGSRTSSSRGSIDRTGTSYVPTPDVIERNELIVKALKNAPDALHTRFRHFGQLGVLGWSSEFSELIDEIQRCGLERQMFTTTRAQALSTCKALLKLHIDIRLQMISMFLCSQIARLRRFLDGETEYTDYPTPNFPLPEAY</sequence>
<comment type="similarity">
    <text evidence="2">Belongs to the acetate uptake transporter (AceTr) (TC 2.A.96) family.</text>
</comment>
<gene>
    <name evidence="8" type="ORF">RDB_LOCUS88225</name>
</gene>
<feature type="compositionally biased region" description="Polar residues" evidence="6">
    <location>
        <begin position="858"/>
        <end position="867"/>
    </location>
</feature>
<feature type="compositionally biased region" description="Basic residues" evidence="6">
    <location>
        <begin position="644"/>
        <end position="654"/>
    </location>
</feature>
<keyword evidence="5 7" id="KW-0472">Membrane</keyword>
<dbReference type="InterPro" id="IPR047622">
    <property type="entry name" value="GPR1_FUN34_YAAH"/>
</dbReference>
<feature type="compositionally biased region" description="Basic and acidic residues" evidence="6">
    <location>
        <begin position="363"/>
        <end position="376"/>
    </location>
</feature>
<feature type="compositionally biased region" description="Low complexity" evidence="6">
    <location>
        <begin position="1302"/>
        <end position="1313"/>
    </location>
</feature>
<feature type="compositionally biased region" description="Polar residues" evidence="6">
    <location>
        <begin position="941"/>
        <end position="952"/>
    </location>
</feature>
<feature type="transmembrane region" description="Helical" evidence="7">
    <location>
        <begin position="53"/>
        <end position="72"/>
    </location>
</feature>
<evidence type="ECO:0000256" key="6">
    <source>
        <dbReference type="SAM" id="MobiDB-lite"/>
    </source>
</evidence>
<evidence type="ECO:0000256" key="7">
    <source>
        <dbReference type="SAM" id="Phobius"/>
    </source>
</evidence>
<feature type="region of interest" description="Disordered" evidence="6">
    <location>
        <begin position="429"/>
        <end position="680"/>
    </location>
</feature>
<proteinExistence type="inferred from homology"/>
<dbReference type="Proteomes" id="UP000663826">
    <property type="component" value="Unassembled WGS sequence"/>
</dbReference>
<feature type="compositionally biased region" description="Basic and acidic residues" evidence="6">
    <location>
        <begin position="433"/>
        <end position="448"/>
    </location>
</feature>
<feature type="compositionally biased region" description="Polar residues" evidence="6">
    <location>
        <begin position="822"/>
        <end position="836"/>
    </location>
</feature>
<dbReference type="EMBL" id="CAJMWQ010001747">
    <property type="protein sequence ID" value="CAE6460955.1"/>
    <property type="molecule type" value="Genomic_DNA"/>
</dbReference>
<feature type="compositionally biased region" description="Basic and acidic residues" evidence="6">
    <location>
        <begin position="1170"/>
        <end position="1204"/>
    </location>
</feature>
<feature type="region of interest" description="Disordered" evidence="6">
    <location>
        <begin position="333"/>
        <end position="389"/>
    </location>
</feature>
<dbReference type="NCBIfam" id="NF038013">
    <property type="entry name" value="AceTr_1"/>
    <property type="match status" value="1"/>
</dbReference>
<comment type="caution">
    <text evidence="8">The sequence shown here is derived from an EMBL/GenBank/DDBJ whole genome shotgun (WGS) entry which is preliminary data.</text>
</comment>
<dbReference type="PANTHER" id="PTHR31123:SF1">
    <property type="entry name" value="ACCUMULATION OF DYADS PROTEIN 2-RELATED"/>
    <property type="match status" value="1"/>
</dbReference>
<evidence type="ECO:0000313" key="8">
    <source>
        <dbReference type="EMBL" id="CAE6460955.1"/>
    </source>
</evidence>
<evidence type="ECO:0000256" key="2">
    <source>
        <dbReference type="ARBA" id="ARBA00005587"/>
    </source>
</evidence>
<accession>A0A8H3BPI5</accession>
<organism evidence="8 9">
    <name type="scientific">Rhizoctonia solani</name>
    <dbReference type="NCBI Taxonomy" id="456999"/>
    <lineage>
        <taxon>Eukaryota</taxon>
        <taxon>Fungi</taxon>
        <taxon>Dikarya</taxon>
        <taxon>Basidiomycota</taxon>
        <taxon>Agaricomycotina</taxon>
        <taxon>Agaricomycetes</taxon>
        <taxon>Cantharellales</taxon>
        <taxon>Ceratobasidiaceae</taxon>
        <taxon>Rhizoctonia</taxon>
    </lineage>
</organism>
<feature type="transmembrane region" description="Helical" evidence="7">
    <location>
        <begin position="140"/>
        <end position="161"/>
    </location>
</feature>
<feature type="compositionally biased region" description="Basic residues" evidence="6">
    <location>
        <begin position="838"/>
        <end position="854"/>
    </location>
</feature>
<dbReference type="GO" id="GO:0015123">
    <property type="term" value="F:acetate transmembrane transporter activity"/>
    <property type="evidence" value="ECO:0007669"/>
    <property type="project" value="TreeGrafter"/>
</dbReference>
<feature type="compositionally biased region" description="Basic and acidic residues" evidence="6">
    <location>
        <begin position="907"/>
        <end position="920"/>
    </location>
</feature>
<protein>
    <submittedName>
        <fullName evidence="8">Uncharacterized protein</fullName>
    </submittedName>
</protein>
<feature type="compositionally biased region" description="Polar residues" evidence="6">
    <location>
        <begin position="877"/>
        <end position="901"/>
    </location>
</feature>
<feature type="region of interest" description="Disordered" evidence="6">
    <location>
        <begin position="223"/>
        <end position="266"/>
    </location>
</feature>
<feature type="compositionally biased region" description="Polar residues" evidence="6">
    <location>
        <begin position="451"/>
        <end position="468"/>
    </location>
</feature>
<feature type="compositionally biased region" description="Low complexity" evidence="6">
    <location>
        <begin position="1002"/>
        <end position="1016"/>
    </location>
</feature>
<keyword evidence="4 7" id="KW-1133">Transmembrane helix</keyword>
<dbReference type="InterPro" id="IPR000791">
    <property type="entry name" value="Gpr1/Fun34/SatP-like"/>
</dbReference>
<name>A0A8H3BPI5_9AGAM</name>
<feature type="transmembrane region" description="Helical" evidence="7">
    <location>
        <begin position="78"/>
        <end position="97"/>
    </location>
</feature>
<evidence type="ECO:0000313" key="9">
    <source>
        <dbReference type="Proteomes" id="UP000663826"/>
    </source>
</evidence>
<comment type="subcellular location">
    <subcellularLocation>
        <location evidence="1">Membrane</location>
        <topology evidence="1">Multi-pass membrane protein</topology>
    </subcellularLocation>
</comment>
<evidence type="ECO:0000256" key="1">
    <source>
        <dbReference type="ARBA" id="ARBA00004141"/>
    </source>
</evidence>
<reference evidence="8" key="1">
    <citation type="submission" date="2021-01" db="EMBL/GenBank/DDBJ databases">
        <authorList>
            <person name="Kaushik A."/>
        </authorList>
    </citation>
    <scope>NUCLEOTIDE SEQUENCE</scope>
    <source>
        <strain evidence="8">AG1-1B</strain>
    </source>
</reference>
<evidence type="ECO:0000256" key="5">
    <source>
        <dbReference type="ARBA" id="ARBA00023136"/>
    </source>
</evidence>
<evidence type="ECO:0000256" key="3">
    <source>
        <dbReference type="ARBA" id="ARBA00022692"/>
    </source>
</evidence>
<feature type="compositionally biased region" description="Polar residues" evidence="6">
    <location>
        <begin position="523"/>
        <end position="538"/>
    </location>
</feature>
<feature type="compositionally biased region" description="Basic and acidic residues" evidence="6">
    <location>
        <begin position="1316"/>
        <end position="1326"/>
    </location>
</feature>
<keyword evidence="3 7" id="KW-0812">Transmembrane</keyword>
<feature type="region of interest" description="Disordered" evidence="6">
    <location>
        <begin position="822"/>
        <end position="1204"/>
    </location>
</feature>
<feature type="compositionally biased region" description="Acidic residues" evidence="6">
    <location>
        <begin position="353"/>
        <end position="362"/>
    </location>
</feature>
<feature type="compositionally biased region" description="Low complexity" evidence="6">
    <location>
        <begin position="285"/>
        <end position="302"/>
    </location>
</feature>
<feature type="region of interest" description="Disordered" evidence="6">
    <location>
        <begin position="285"/>
        <end position="309"/>
    </location>
</feature>
<dbReference type="PROSITE" id="PS01114">
    <property type="entry name" value="GPR1_FUN34_YAAH"/>
    <property type="match status" value="1"/>
</dbReference>
<evidence type="ECO:0000256" key="4">
    <source>
        <dbReference type="ARBA" id="ARBA00022989"/>
    </source>
</evidence>
<feature type="transmembrane region" description="Helical" evidence="7">
    <location>
        <begin position="173"/>
        <end position="191"/>
    </location>
</feature>
<dbReference type="GO" id="GO:0005886">
    <property type="term" value="C:plasma membrane"/>
    <property type="evidence" value="ECO:0007669"/>
    <property type="project" value="TreeGrafter"/>
</dbReference>
<dbReference type="InterPro" id="IPR051633">
    <property type="entry name" value="AceTr"/>
</dbReference>
<feature type="compositionally biased region" description="Low complexity" evidence="6">
    <location>
        <begin position="1330"/>
        <end position="1347"/>
    </location>
</feature>
<dbReference type="Pfam" id="PF01184">
    <property type="entry name" value="Gpr1_Fun34_YaaH"/>
    <property type="match status" value="1"/>
</dbReference>
<dbReference type="PANTHER" id="PTHR31123">
    <property type="entry name" value="ACCUMULATION OF DYADS PROTEIN 2-RELATED"/>
    <property type="match status" value="1"/>
</dbReference>
<feature type="compositionally biased region" description="Basic and acidic residues" evidence="6">
    <location>
        <begin position="660"/>
        <end position="675"/>
    </location>
</feature>
<feature type="compositionally biased region" description="Basic residues" evidence="6">
    <location>
        <begin position="954"/>
        <end position="964"/>
    </location>
</feature>
<feature type="compositionally biased region" description="Low complexity" evidence="6">
    <location>
        <begin position="1073"/>
        <end position="1099"/>
    </location>
</feature>
<feature type="transmembrane region" description="Helical" evidence="7">
    <location>
        <begin position="117"/>
        <end position="134"/>
    </location>
</feature>
<feature type="region of interest" description="Disordered" evidence="6">
    <location>
        <begin position="1280"/>
        <end position="1349"/>
    </location>
</feature>